<dbReference type="InterPro" id="IPR003838">
    <property type="entry name" value="ABC3_permease_C"/>
</dbReference>
<feature type="transmembrane region" description="Helical" evidence="7">
    <location>
        <begin position="286"/>
        <end position="311"/>
    </location>
</feature>
<dbReference type="STRING" id="1798002.A2478_05070"/>
<feature type="domain" description="MacB-like periplasmic core" evidence="9">
    <location>
        <begin position="21"/>
        <end position="248"/>
    </location>
</feature>
<evidence type="ECO:0000256" key="3">
    <source>
        <dbReference type="ARBA" id="ARBA00022692"/>
    </source>
</evidence>
<evidence type="ECO:0000313" key="10">
    <source>
        <dbReference type="EMBL" id="OGF31825.1"/>
    </source>
</evidence>
<evidence type="ECO:0000256" key="4">
    <source>
        <dbReference type="ARBA" id="ARBA00022989"/>
    </source>
</evidence>
<dbReference type="InterPro" id="IPR050250">
    <property type="entry name" value="Macrolide_Exporter_MacB"/>
</dbReference>
<dbReference type="PANTHER" id="PTHR30572:SF4">
    <property type="entry name" value="ABC TRANSPORTER PERMEASE YTRF"/>
    <property type="match status" value="1"/>
</dbReference>
<evidence type="ECO:0000256" key="7">
    <source>
        <dbReference type="SAM" id="Phobius"/>
    </source>
</evidence>
<accession>A0A1F5SYM5</accession>
<gene>
    <name evidence="10" type="ORF">A2478_05070</name>
</gene>
<keyword evidence="2" id="KW-1003">Cell membrane</keyword>
<dbReference type="PANTHER" id="PTHR30572">
    <property type="entry name" value="MEMBRANE COMPONENT OF TRANSPORTER-RELATED"/>
    <property type="match status" value="1"/>
</dbReference>
<dbReference type="AlphaFoldDB" id="A0A1F5SYM5"/>
<dbReference type="EMBL" id="MFGJ01000007">
    <property type="protein sequence ID" value="OGF31825.1"/>
    <property type="molecule type" value="Genomic_DNA"/>
</dbReference>
<evidence type="ECO:0000259" key="9">
    <source>
        <dbReference type="Pfam" id="PF12704"/>
    </source>
</evidence>
<proteinExistence type="inferred from homology"/>
<comment type="similarity">
    <text evidence="6">Belongs to the ABC-4 integral membrane protein family.</text>
</comment>
<evidence type="ECO:0000256" key="1">
    <source>
        <dbReference type="ARBA" id="ARBA00004651"/>
    </source>
</evidence>
<name>A0A1F5SYM5_9BACT</name>
<comment type="caution">
    <text evidence="10">The sequence shown here is derived from an EMBL/GenBank/DDBJ whole genome shotgun (WGS) entry which is preliminary data.</text>
</comment>
<dbReference type="Proteomes" id="UP000179001">
    <property type="component" value="Unassembled WGS sequence"/>
</dbReference>
<evidence type="ECO:0008006" key="12">
    <source>
        <dbReference type="Google" id="ProtNLM"/>
    </source>
</evidence>
<sequence length="415" mass="45136">MNLINTIKTAWQSLKRNKSRTFLTVIGIVIGITAVITVLSAGQAIKSLIIGELESFGSNYIQVEVKTPSTEQASTENAFSMVGGSVITSLKESDAQEIAKHPNISIFYTGLMGQEIVSYQNQLKKVFLFGTNEDFINIDSGEINQGRFFDEDENSSLAKVAVLGSKVKNELFGNNDSLGKYIKVGKEKFQVVGEMKERGASFTFDMDNMIFLPVKTLQKKLLGVDYVSFVIAQLEDNSTSAETAEEVTLIMRDQHDITDPNKDDFAVTTMEQAMEMLDIVISGVQILLIALGSISLVVGGVGIMNIMYVSVTERTFEIGLRKAVGAKNKNILWQFLSEAVIITFIGGIIGIALGILLSGLISVVAQSQGFDWKFSVSVSGIVLASLMSMIVGLVFGLYPAKRAAGLNPIDALRHE</sequence>
<dbReference type="GO" id="GO:0005886">
    <property type="term" value="C:plasma membrane"/>
    <property type="evidence" value="ECO:0007669"/>
    <property type="project" value="UniProtKB-SubCell"/>
</dbReference>
<evidence type="ECO:0000313" key="11">
    <source>
        <dbReference type="Proteomes" id="UP000179001"/>
    </source>
</evidence>
<dbReference type="Pfam" id="PF12704">
    <property type="entry name" value="MacB_PCD"/>
    <property type="match status" value="1"/>
</dbReference>
<reference evidence="10 11" key="1">
    <citation type="journal article" date="2016" name="Nat. Commun.">
        <title>Thousands of microbial genomes shed light on interconnected biogeochemical processes in an aquifer system.</title>
        <authorList>
            <person name="Anantharaman K."/>
            <person name="Brown C.T."/>
            <person name="Hug L.A."/>
            <person name="Sharon I."/>
            <person name="Castelle C.J."/>
            <person name="Probst A.J."/>
            <person name="Thomas B.C."/>
            <person name="Singh A."/>
            <person name="Wilkins M.J."/>
            <person name="Karaoz U."/>
            <person name="Brodie E.L."/>
            <person name="Williams K.H."/>
            <person name="Hubbard S.S."/>
            <person name="Banfield J.F."/>
        </authorList>
    </citation>
    <scope>NUCLEOTIDE SEQUENCE [LARGE SCALE GENOMIC DNA]</scope>
</reference>
<feature type="transmembrane region" description="Helical" evidence="7">
    <location>
        <begin position="376"/>
        <end position="398"/>
    </location>
</feature>
<protein>
    <recommendedName>
        <fullName evidence="12">Multidrug ABC transporter substrate-binding protein</fullName>
    </recommendedName>
</protein>
<comment type="subcellular location">
    <subcellularLocation>
        <location evidence="1">Cell membrane</location>
        <topology evidence="1">Multi-pass membrane protein</topology>
    </subcellularLocation>
</comment>
<organism evidence="10 11">
    <name type="scientific">Candidatus Falkowbacteria bacterium RIFOXYC2_FULL_36_12</name>
    <dbReference type="NCBI Taxonomy" id="1798002"/>
    <lineage>
        <taxon>Bacteria</taxon>
        <taxon>Candidatus Falkowiibacteriota</taxon>
    </lineage>
</organism>
<feature type="transmembrane region" description="Helical" evidence="7">
    <location>
        <begin position="21"/>
        <end position="42"/>
    </location>
</feature>
<keyword evidence="3 7" id="KW-0812">Transmembrane</keyword>
<evidence type="ECO:0000259" key="8">
    <source>
        <dbReference type="Pfam" id="PF02687"/>
    </source>
</evidence>
<evidence type="ECO:0000256" key="2">
    <source>
        <dbReference type="ARBA" id="ARBA00022475"/>
    </source>
</evidence>
<keyword evidence="4 7" id="KW-1133">Transmembrane helix</keyword>
<dbReference type="GO" id="GO:0022857">
    <property type="term" value="F:transmembrane transporter activity"/>
    <property type="evidence" value="ECO:0007669"/>
    <property type="project" value="TreeGrafter"/>
</dbReference>
<keyword evidence="5 7" id="KW-0472">Membrane</keyword>
<dbReference type="Pfam" id="PF02687">
    <property type="entry name" value="FtsX"/>
    <property type="match status" value="1"/>
</dbReference>
<feature type="transmembrane region" description="Helical" evidence="7">
    <location>
        <begin position="331"/>
        <end position="364"/>
    </location>
</feature>
<evidence type="ECO:0000256" key="5">
    <source>
        <dbReference type="ARBA" id="ARBA00023136"/>
    </source>
</evidence>
<dbReference type="InterPro" id="IPR025857">
    <property type="entry name" value="MacB_PCD"/>
</dbReference>
<feature type="domain" description="ABC3 transporter permease C-terminal" evidence="8">
    <location>
        <begin position="291"/>
        <end position="408"/>
    </location>
</feature>
<evidence type="ECO:0000256" key="6">
    <source>
        <dbReference type="ARBA" id="ARBA00038076"/>
    </source>
</evidence>